<evidence type="ECO:0000259" key="10">
    <source>
        <dbReference type="SMART" id="SM00849"/>
    </source>
</evidence>
<evidence type="ECO:0000256" key="1">
    <source>
        <dbReference type="ARBA" id="ARBA00004651"/>
    </source>
</evidence>
<comment type="catalytic activity">
    <reaction evidence="8">
        <text>3',5'-cyclic UMP + H2O = UMP + H(+)</text>
        <dbReference type="Rhea" id="RHEA:70575"/>
        <dbReference type="ChEBI" id="CHEBI:15377"/>
        <dbReference type="ChEBI" id="CHEBI:15378"/>
        <dbReference type="ChEBI" id="CHEBI:57865"/>
        <dbReference type="ChEBI" id="CHEBI:184387"/>
    </reaction>
    <physiologicalReaction direction="left-to-right" evidence="8">
        <dbReference type="Rhea" id="RHEA:70576"/>
    </physiologicalReaction>
</comment>
<accession>A0A1G7FYC0</accession>
<dbReference type="GO" id="GO:0005886">
    <property type="term" value="C:plasma membrane"/>
    <property type="evidence" value="ECO:0007669"/>
    <property type="project" value="UniProtKB-SubCell"/>
</dbReference>
<dbReference type="InterPro" id="IPR004797">
    <property type="entry name" value="Competence_ComEC/Rec2"/>
</dbReference>
<protein>
    <submittedName>
        <fullName evidence="11">Competence protein ComEC</fullName>
    </submittedName>
</protein>
<gene>
    <name evidence="11" type="ORF">SAMN04488542_102203</name>
</gene>
<comment type="catalytic activity">
    <reaction evidence="6">
        <text>3',5'-cyclic CMP + H2O = CMP + H(+)</text>
        <dbReference type="Rhea" id="RHEA:72675"/>
        <dbReference type="ChEBI" id="CHEBI:15377"/>
        <dbReference type="ChEBI" id="CHEBI:15378"/>
        <dbReference type="ChEBI" id="CHEBI:58003"/>
        <dbReference type="ChEBI" id="CHEBI:60377"/>
    </reaction>
    <physiologicalReaction direction="left-to-right" evidence="6">
        <dbReference type="Rhea" id="RHEA:72676"/>
    </physiologicalReaction>
</comment>
<dbReference type="Pfam" id="PF13567">
    <property type="entry name" value="DUF4131"/>
    <property type="match status" value="1"/>
</dbReference>
<evidence type="ECO:0000256" key="3">
    <source>
        <dbReference type="ARBA" id="ARBA00022692"/>
    </source>
</evidence>
<evidence type="ECO:0000256" key="8">
    <source>
        <dbReference type="ARBA" id="ARBA00048505"/>
    </source>
</evidence>
<organism evidence="11 12">
    <name type="scientific">Fontibacillus panacisegetis</name>
    <dbReference type="NCBI Taxonomy" id="670482"/>
    <lineage>
        <taxon>Bacteria</taxon>
        <taxon>Bacillati</taxon>
        <taxon>Bacillota</taxon>
        <taxon>Bacilli</taxon>
        <taxon>Bacillales</taxon>
        <taxon>Paenibacillaceae</taxon>
        <taxon>Fontibacillus</taxon>
    </lineage>
</organism>
<feature type="domain" description="Metallo-beta-lactamase" evidence="10">
    <location>
        <begin position="571"/>
        <end position="770"/>
    </location>
</feature>
<dbReference type="EMBL" id="FNBG01000002">
    <property type="protein sequence ID" value="SDE80792.1"/>
    <property type="molecule type" value="Genomic_DNA"/>
</dbReference>
<evidence type="ECO:0000256" key="4">
    <source>
        <dbReference type="ARBA" id="ARBA00022989"/>
    </source>
</evidence>
<evidence type="ECO:0000256" key="2">
    <source>
        <dbReference type="ARBA" id="ARBA00022475"/>
    </source>
</evidence>
<dbReference type="Pfam" id="PF03772">
    <property type="entry name" value="Competence"/>
    <property type="match status" value="1"/>
</dbReference>
<keyword evidence="2" id="KW-1003">Cell membrane</keyword>
<keyword evidence="4 9" id="KW-1133">Transmembrane helix</keyword>
<proteinExistence type="predicted"/>
<sequence length="842" mass="93988">MRQRPLTLAAISWIAGSGFSVLFDGTPFWLFMCGLTLFCPLAVVLARISWRRMALLWLVFVIGAAYWSYNESRNISSISESIHLQNDVTSMYVTGTVESPVQMDGDRVNFILRLKDEGEKISVQVKLATFEEKEIAATWRRGDVMEMQGSLERPGTPRNFGAFDYRNYLRNQRIHWLMKVSGAGKLHRLQTAQGYISVDSFFGKIDGMRNHLGKMIEQLFPNWQGGYMKGLLIGLDDDLEPDKYDQFTRLGLTHILAISGSHVAINVGLLFGLLRLCRVNKQTSLLIVLCCVPVYVLITGFSPSVIRSGIMTMLGLYLMRRGLLKDGLNVLSAAALFMLLWEPYLLLNVSFQLSFSVTAGLILFVPLIMPYLNWLPQRLRSGIAITIAAQLVSFPLTIYYFNQFSLLSLAANMILVPIIGLIVLPLGTAALLLGGIWITLGQWMAYPVRLLNAATFLITEWLDHRSGFMTYWKSPGLIWIILYFAVLYVLLTFESQRDKEVRLQGANTLIDDETAPLDYQGHLSQIYIAGAWKKNLVTILLITLLIGLLITGYQPANETGIGHVQFIDVGQGDCALITTPSGKNILIDGGGTVTFRKKGEEWRNRKSPYEVGTKSLVPLLKQRGIHRIHVVIATHGDQDHIGGLQAVLEQFPVDSLLINGSLADSDTMMKLMNTAITKNIPIYAPYKGMELQPDADTLLQFISPQSNESEDGVPLIKEQNHLSVVFLLKLSGATFLFTGDMDESAEQSVLTNTELSKYISSVDVMKVAHHGSKTSTSYEWINRWKPNVSVISVGTSNTYGHPNPTVLERLEQAGSSVYRSDLHGEVQMHIKEGKILVRCKIP</sequence>
<dbReference type="NCBIfam" id="TIGR00361">
    <property type="entry name" value="ComEC_Rec2"/>
    <property type="match status" value="1"/>
</dbReference>
<comment type="subcellular location">
    <subcellularLocation>
        <location evidence="1">Cell membrane</location>
        <topology evidence="1">Multi-pass membrane protein</topology>
    </subcellularLocation>
</comment>
<dbReference type="NCBIfam" id="TIGR00360">
    <property type="entry name" value="ComEC_N-term"/>
    <property type="match status" value="1"/>
</dbReference>
<dbReference type="InterPro" id="IPR052159">
    <property type="entry name" value="Competence_DNA_uptake"/>
</dbReference>
<feature type="transmembrane region" description="Helical" evidence="9">
    <location>
        <begin position="28"/>
        <end position="46"/>
    </location>
</feature>
<dbReference type="SMART" id="SM00849">
    <property type="entry name" value="Lactamase_B"/>
    <property type="match status" value="1"/>
</dbReference>
<feature type="transmembrane region" description="Helical" evidence="9">
    <location>
        <begin position="327"/>
        <end position="347"/>
    </location>
</feature>
<feature type="transmembrane region" description="Helical" evidence="9">
    <location>
        <begin position="285"/>
        <end position="306"/>
    </location>
</feature>
<evidence type="ECO:0000256" key="9">
    <source>
        <dbReference type="SAM" id="Phobius"/>
    </source>
</evidence>
<dbReference type="Proteomes" id="UP000198972">
    <property type="component" value="Unassembled WGS sequence"/>
</dbReference>
<dbReference type="Pfam" id="PF00753">
    <property type="entry name" value="Lactamase_B"/>
    <property type="match status" value="1"/>
</dbReference>
<dbReference type="InterPro" id="IPR004477">
    <property type="entry name" value="ComEC_N"/>
</dbReference>
<dbReference type="InterPro" id="IPR025405">
    <property type="entry name" value="DUF4131"/>
</dbReference>
<reference evidence="11 12" key="1">
    <citation type="submission" date="2016-10" db="EMBL/GenBank/DDBJ databases">
        <authorList>
            <person name="de Groot N.N."/>
        </authorList>
    </citation>
    <scope>NUCLEOTIDE SEQUENCE [LARGE SCALE GENOMIC DNA]</scope>
    <source>
        <strain evidence="11 12">DSM 28129</strain>
    </source>
</reference>
<evidence type="ECO:0000313" key="12">
    <source>
        <dbReference type="Proteomes" id="UP000198972"/>
    </source>
</evidence>
<keyword evidence="3 9" id="KW-0812">Transmembrane</keyword>
<dbReference type="Gene3D" id="3.60.15.10">
    <property type="entry name" value="Ribonuclease Z/Hydroxyacylglutathione hydrolase-like"/>
    <property type="match status" value="1"/>
</dbReference>
<comment type="function">
    <text evidence="7">Counteracts the endogenous Pycsar antiviral defense system. Phosphodiesterase that enables metal-dependent hydrolysis of host cyclic nucleotide Pycsar defense signals such as cCMP and cUMP.</text>
</comment>
<feature type="transmembrane region" description="Helical" evidence="9">
    <location>
        <begin position="382"/>
        <end position="401"/>
    </location>
</feature>
<feature type="transmembrane region" description="Helical" evidence="9">
    <location>
        <begin position="443"/>
        <end position="462"/>
    </location>
</feature>
<evidence type="ECO:0000256" key="6">
    <source>
        <dbReference type="ARBA" id="ARBA00034221"/>
    </source>
</evidence>
<dbReference type="STRING" id="670482.SAMN04488542_102203"/>
<dbReference type="AlphaFoldDB" id="A0A1G7FYC0"/>
<keyword evidence="5 9" id="KW-0472">Membrane</keyword>
<name>A0A1G7FYC0_9BACL</name>
<dbReference type="CDD" id="cd07731">
    <property type="entry name" value="ComA-like_MBL-fold"/>
    <property type="match status" value="1"/>
</dbReference>
<dbReference type="InterPro" id="IPR035681">
    <property type="entry name" value="ComA-like_MBL"/>
</dbReference>
<dbReference type="InterPro" id="IPR036866">
    <property type="entry name" value="RibonucZ/Hydroxyglut_hydro"/>
</dbReference>
<dbReference type="InterPro" id="IPR001279">
    <property type="entry name" value="Metallo-B-lactamas"/>
</dbReference>
<evidence type="ECO:0000313" key="11">
    <source>
        <dbReference type="EMBL" id="SDE80792.1"/>
    </source>
</evidence>
<feature type="transmembrane region" description="Helical" evidence="9">
    <location>
        <begin position="413"/>
        <end position="436"/>
    </location>
</feature>
<evidence type="ECO:0000256" key="5">
    <source>
        <dbReference type="ARBA" id="ARBA00023136"/>
    </source>
</evidence>
<keyword evidence="12" id="KW-1185">Reference proteome</keyword>
<feature type="transmembrane region" description="Helical" evidence="9">
    <location>
        <begin position="536"/>
        <end position="553"/>
    </location>
</feature>
<feature type="transmembrane region" description="Helical" evidence="9">
    <location>
        <begin position="353"/>
        <end position="375"/>
    </location>
</feature>
<dbReference type="SUPFAM" id="SSF56281">
    <property type="entry name" value="Metallo-hydrolase/oxidoreductase"/>
    <property type="match status" value="1"/>
</dbReference>
<dbReference type="PANTHER" id="PTHR30619:SF1">
    <property type="entry name" value="RECOMBINATION PROTEIN 2"/>
    <property type="match status" value="1"/>
</dbReference>
<feature type="transmembrane region" description="Helical" evidence="9">
    <location>
        <begin position="474"/>
        <end position="493"/>
    </location>
</feature>
<dbReference type="GO" id="GO:0030420">
    <property type="term" value="P:establishment of competence for transformation"/>
    <property type="evidence" value="ECO:0007669"/>
    <property type="project" value="InterPro"/>
</dbReference>
<dbReference type="OrthoDB" id="9761531at2"/>
<dbReference type="PANTHER" id="PTHR30619">
    <property type="entry name" value="DNA INTERNALIZATION/COMPETENCE PROTEIN COMEC/REC2"/>
    <property type="match status" value="1"/>
</dbReference>
<evidence type="ECO:0000256" key="7">
    <source>
        <dbReference type="ARBA" id="ARBA00034301"/>
    </source>
</evidence>
<dbReference type="RefSeq" id="WP_091226751.1">
    <property type="nucleotide sequence ID" value="NZ_FNBG01000002.1"/>
</dbReference>